<protein>
    <recommendedName>
        <fullName evidence="4">Epidermal patterning factor-like protein</fullName>
    </recommendedName>
</protein>
<comment type="caution">
    <text evidence="2">The sequence shown here is derived from an EMBL/GenBank/DDBJ whole genome shotgun (WGS) entry which is preliminary data.</text>
</comment>
<feature type="region of interest" description="Disordered" evidence="1">
    <location>
        <begin position="38"/>
        <end position="106"/>
    </location>
</feature>
<dbReference type="OrthoDB" id="614712at2759"/>
<reference evidence="2" key="1">
    <citation type="submission" date="2020-10" db="EMBL/GenBank/DDBJ databases">
        <authorList>
            <person name="Han B."/>
            <person name="Lu T."/>
            <person name="Zhao Q."/>
            <person name="Huang X."/>
            <person name="Zhao Y."/>
        </authorList>
    </citation>
    <scope>NUCLEOTIDE SEQUENCE</scope>
</reference>
<accession>A0A811RHD9</accession>
<dbReference type="EMBL" id="CAJGYO010000015">
    <property type="protein sequence ID" value="CAD6269433.1"/>
    <property type="molecule type" value="Genomic_DNA"/>
</dbReference>
<organism evidence="2 3">
    <name type="scientific">Miscanthus lutarioriparius</name>
    <dbReference type="NCBI Taxonomy" id="422564"/>
    <lineage>
        <taxon>Eukaryota</taxon>
        <taxon>Viridiplantae</taxon>
        <taxon>Streptophyta</taxon>
        <taxon>Embryophyta</taxon>
        <taxon>Tracheophyta</taxon>
        <taxon>Spermatophyta</taxon>
        <taxon>Magnoliopsida</taxon>
        <taxon>Liliopsida</taxon>
        <taxon>Poales</taxon>
        <taxon>Poaceae</taxon>
        <taxon>PACMAD clade</taxon>
        <taxon>Panicoideae</taxon>
        <taxon>Andropogonodae</taxon>
        <taxon>Andropogoneae</taxon>
        <taxon>Saccharinae</taxon>
        <taxon>Miscanthus</taxon>
    </lineage>
</organism>
<evidence type="ECO:0008006" key="4">
    <source>
        <dbReference type="Google" id="ProtNLM"/>
    </source>
</evidence>
<evidence type="ECO:0000313" key="3">
    <source>
        <dbReference type="Proteomes" id="UP000604825"/>
    </source>
</evidence>
<proteinExistence type="predicted"/>
<dbReference type="AlphaFoldDB" id="A0A811RHD9"/>
<keyword evidence="3" id="KW-1185">Reference proteome</keyword>
<evidence type="ECO:0000313" key="2">
    <source>
        <dbReference type="EMBL" id="CAD6269433.1"/>
    </source>
</evidence>
<feature type="region of interest" description="Disordered" evidence="1">
    <location>
        <begin position="1"/>
        <end position="23"/>
    </location>
</feature>
<sequence length="106" mass="11503">MDDEVVGSIMRSMARSRPSSYAGRCWWCGGRRCEAVQVPITPQEQGKSRRHGSGGGGGSRSTRDGSRGGASSSAHQHERRRRPSTSSYDDHSSYKPLSWRCNCGGG</sequence>
<dbReference type="Proteomes" id="UP000604825">
    <property type="component" value="Unassembled WGS sequence"/>
</dbReference>
<gene>
    <name evidence="2" type="ORF">NCGR_LOCUS52737</name>
</gene>
<name>A0A811RHD9_9POAL</name>
<evidence type="ECO:0000256" key="1">
    <source>
        <dbReference type="SAM" id="MobiDB-lite"/>
    </source>
</evidence>